<name>A0ABN3TAI1_9ACTN</name>
<organism evidence="2 3">
    <name type="scientific">Streptomyces violaceolatus</name>
    <dbReference type="NCBI Taxonomy" id="67378"/>
    <lineage>
        <taxon>Bacteria</taxon>
        <taxon>Bacillati</taxon>
        <taxon>Actinomycetota</taxon>
        <taxon>Actinomycetes</taxon>
        <taxon>Kitasatosporales</taxon>
        <taxon>Streptomycetaceae</taxon>
        <taxon>Streptomyces</taxon>
        <taxon>Streptomyces violaceoruber group</taxon>
    </lineage>
</organism>
<evidence type="ECO:0000313" key="3">
    <source>
        <dbReference type="Proteomes" id="UP001499989"/>
    </source>
</evidence>
<accession>A0ABN3TAI1</accession>
<gene>
    <name evidence="2" type="ORF">GCM10010310_60460</name>
</gene>
<keyword evidence="3" id="KW-1185">Reference proteome</keyword>
<dbReference type="Proteomes" id="UP001499989">
    <property type="component" value="Unassembled WGS sequence"/>
</dbReference>
<proteinExistence type="predicted"/>
<reference evidence="2 3" key="1">
    <citation type="journal article" date="2019" name="Int. J. Syst. Evol. Microbiol.">
        <title>The Global Catalogue of Microorganisms (GCM) 10K type strain sequencing project: providing services to taxonomists for standard genome sequencing and annotation.</title>
        <authorList>
            <consortium name="The Broad Institute Genomics Platform"/>
            <consortium name="The Broad Institute Genome Sequencing Center for Infectious Disease"/>
            <person name="Wu L."/>
            <person name="Ma J."/>
        </authorList>
    </citation>
    <scope>NUCLEOTIDE SEQUENCE [LARGE SCALE GENOMIC DNA]</scope>
    <source>
        <strain evidence="2 3">JCM 4531</strain>
    </source>
</reference>
<dbReference type="EMBL" id="BAAASK010000024">
    <property type="protein sequence ID" value="GAA2696841.1"/>
    <property type="molecule type" value="Genomic_DNA"/>
</dbReference>
<evidence type="ECO:0000313" key="2">
    <source>
        <dbReference type="EMBL" id="GAA2696841.1"/>
    </source>
</evidence>
<sequence length="60" mass="6291">MVVDDQDSDTNHETPSPELRQEQGIPIVCPSSDDGTGTGGRRGPRPAVLFPGVEPGCFAP</sequence>
<comment type="caution">
    <text evidence="2">The sequence shown here is derived from an EMBL/GenBank/DDBJ whole genome shotgun (WGS) entry which is preliminary data.</text>
</comment>
<feature type="region of interest" description="Disordered" evidence="1">
    <location>
        <begin position="1"/>
        <end position="60"/>
    </location>
</feature>
<evidence type="ECO:0000256" key="1">
    <source>
        <dbReference type="SAM" id="MobiDB-lite"/>
    </source>
</evidence>
<protein>
    <submittedName>
        <fullName evidence="2">Uncharacterized protein</fullName>
    </submittedName>
</protein>